<keyword evidence="2" id="KW-1185">Reference proteome</keyword>
<organism evidence="1 2">
    <name type="scientific">Methylomusa anaerophila</name>
    <dbReference type="NCBI Taxonomy" id="1930071"/>
    <lineage>
        <taxon>Bacteria</taxon>
        <taxon>Bacillati</taxon>
        <taxon>Bacillota</taxon>
        <taxon>Negativicutes</taxon>
        <taxon>Selenomonadales</taxon>
        <taxon>Sporomusaceae</taxon>
        <taxon>Methylomusa</taxon>
    </lineage>
</organism>
<proteinExistence type="predicted"/>
<evidence type="ECO:0000313" key="1">
    <source>
        <dbReference type="EMBL" id="BBB93180.1"/>
    </source>
</evidence>
<dbReference type="KEGG" id="mana:MAMMFC1_03889"/>
<sequence>MTDNFKYQSIQPLQPVAPATKPQNANNANKVNANSATFNQLLTQELGVKFSQHALQRMESRKIQLDNDQMNKLNQAVDKAAQKGAKEALILMDSALALVVSVKNRTVITAVDGANIKDNVFTNIDSAVII</sequence>
<dbReference type="AlphaFoldDB" id="A0A348AQ32"/>
<accession>A0A348AQ32</accession>
<evidence type="ECO:0008006" key="3">
    <source>
        <dbReference type="Google" id="ProtNLM"/>
    </source>
</evidence>
<dbReference type="InterPro" id="IPR013367">
    <property type="entry name" value="Flagellar_put"/>
</dbReference>
<reference evidence="1 2" key="1">
    <citation type="journal article" date="2018" name="Int. J. Syst. Evol. Microbiol.">
        <title>Methylomusa anaerophila gen. nov., sp. nov., an anaerobic methanol-utilizing bacterium isolated from a microbial fuel cell.</title>
        <authorList>
            <person name="Amano N."/>
            <person name="Yamamuro A."/>
            <person name="Miyahara M."/>
            <person name="Kouzuma A."/>
            <person name="Abe T."/>
            <person name="Watanabe K."/>
        </authorList>
    </citation>
    <scope>NUCLEOTIDE SEQUENCE [LARGE SCALE GENOMIC DNA]</scope>
    <source>
        <strain evidence="1 2">MMFC1</strain>
    </source>
</reference>
<dbReference type="Pfam" id="PF12611">
    <property type="entry name" value="Flagellar_put"/>
    <property type="match status" value="1"/>
</dbReference>
<name>A0A348AQ32_9FIRM</name>
<gene>
    <name evidence="1" type="ORF">MAMMFC1_03889</name>
</gene>
<dbReference type="OrthoDB" id="165650at2"/>
<dbReference type="EMBL" id="AP018449">
    <property type="protein sequence ID" value="BBB93180.1"/>
    <property type="molecule type" value="Genomic_DNA"/>
</dbReference>
<protein>
    <recommendedName>
        <fullName evidence="3">Flagellar operon protein</fullName>
    </recommendedName>
</protein>
<dbReference type="NCBIfam" id="TIGR02530">
    <property type="entry name" value="flg_new"/>
    <property type="match status" value="1"/>
</dbReference>
<dbReference type="Proteomes" id="UP000276437">
    <property type="component" value="Chromosome"/>
</dbReference>
<evidence type="ECO:0000313" key="2">
    <source>
        <dbReference type="Proteomes" id="UP000276437"/>
    </source>
</evidence>
<dbReference type="RefSeq" id="WP_126310044.1">
    <property type="nucleotide sequence ID" value="NZ_AP018449.1"/>
</dbReference>